<evidence type="ECO:0000256" key="1">
    <source>
        <dbReference type="SAM" id="MobiDB-lite"/>
    </source>
</evidence>
<feature type="region of interest" description="Disordered" evidence="1">
    <location>
        <begin position="1"/>
        <end position="21"/>
    </location>
</feature>
<organism evidence="2 3">
    <name type="scientific">Petrolisthes manimaculis</name>
    <dbReference type="NCBI Taxonomy" id="1843537"/>
    <lineage>
        <taxon>Eukaryota</taxon>
        <taxon>Metazoa</taxon>
        <taxon>Ecdysozoa</taxon>
        <taxon>Arthropoda</taxon>
        <taxon>Crustacea</taxon>
        <taxon>Multicrustacea</taxon>
        <taxon>Malacostraca</taxon>
        <taxon>Eumalacostraca</taxon>
        <taxon>Eucarida</taxon>
        <taxon>Decapoda</taxon>
        <taxon>Pleocyemata</taxon>
        <taxon>Anomura</taxon>
        <taxon>Galatheoidea</taxon>
        <taxon>Porcellanidae</taxon>
        <taxon>Petrolisthes</taxon>
    </lineage>
</organism>
<evidence type="ECO:0000313" key="2">
    <source>
        <dbReference type="EMBL" id="KAK4315060.1"/>
    </source>
</evidence>
<accession>A0AAE1PUD7</accession>
<comment type="caution">
    <text evidence="2">The sequence shown here is derived from an EMBL/GenBank/DDBJ whole genome shotgun (WGS) entry which is preliminary data.</text>
</comment>
<evidence type="ECO:0000313" key="3">
    <source>
        <dbReference type="Proteomes" id="UP001292094"/>
    </source>
</evidence>
<name>A0AAE1PUD7_9EUCA</name>
<dbReference type="EMBL" id="JAWZYT010001152">
    <property type="protein sequence ID" value="KAK4315060.1"/>
    <property type="molecule type" value="Genomic_DNA"/>
</dbReference>
<dbReference type="AlphaFoldDB" id="A0AAE1PUD7"/>
<gene>
    <name evidence="2" type="ORF">Pmani_013691</name>
</gene>
<reference evidence="2" key="1">
    <citation type="submission" date="2023-11" db="EMBL/GenBank/DDBJ databases">
        <title>Genome assemblies of two species of porcelain crab, Petrolisthes cinctipes and Petrolisthes manimaculis (Anomura: Porcellanidae).</title>
        <authorList>
            <person name="Angst P."/>
        </authorList>
    </citation>
    <scope>NUCLEOTIDE SEQUENCE</scope>
    <source>
        <strain evidence="2">PB745_02</strain>
        <tissue evidence="2">Gill</tissue>
    </source>
</reference>
<proteinExistence type="predicted"/>
<dbReference type="Proteomes" id="UP001292094">
    <property type="component" value="Unassembled WGS sequence"/>
</dbReference>
<keyword evidence="3" id="KW-1185">Reference proteome</keyword>
<sequence length="73" mass="7873">MPTVPHTVQKSHNKSTVPPTRQVVPINQQCHHHVNSAIIMPTVSSSCQQCHQQVSSARANQAWAPGSTAVGRP</sequence>
<protein>
    <submittedName>
        <fullName evidence="2">Uncharacterized protein</fullName>
    </submittedName>
</protein>